<evidence type="ECO:0000313" key="2">
    <source>
        <dbReference type="WBParaSite" id="Smp_337540.1"/>
    </source>
</evidence>
<evidence type="ECO:0000313" key="1">
    <source>
        <dbReference type="Proteomes" id="UP000008854"/>
    </source>
</evidence>
<dbReference type="InParanoid" id="A0A5K4FCD0"/>
<reference evidence="2" key="2">
    <citation type="submission" date="2019-11" db="UniProtKB">
        <authorList>
            <consortium name="WormBaseParasite"/>
        </authorList>
    </citation>
    <scope>IDENTIFICATION</scope>
    <source>
        <strain evidence="2">Puerto Rican</strain>
    </source>
</reference>
<protein>
    <submittedName>
        <fullName evidence="2">Stage V sporulation protein R</fullName>
    </submittedName>
</protein>
<name>A0A5K4FCD0_SCHMA</name>
<accession>A0A5K4FCD0</accession>
<dbReference type="AlphaFoldDB" id="A0A5K4FCD0"/>
<organism evidence="1 2">
    <name type="scientific">Schistosoma mansoni</name>
    <name type="common">Blood fluke</name>
    <dbReference type="NCBI Taxonomy" id="6183"/>
    <lineage>
        <taxon>Eukaryota</taxon>
        <taxon>Metazoa</taxon>
        <taxon>Spiralia</taxon>
        <taxon>Lophotrochozoa</taxon>
        <taxon>Platyhelminthes</taxon>
        <taxon>Trematoda</taxon>
        <taxon>Digenea</taxon>
        <taxon>Strigeidida</taxon>
        <taxon>Schistosomatoidea</taxon>
        <taxon>Schistosomatidae</taxon>
        <taxon>Schistosoma</taxon>
    </lineage>
</organism>
<dbReference type="WBParaSite" id="Smp_337540.1">
    <property type="protein sequence ID" value="Smp_337540.1"/>
    <property type="gene ID" value="Smp_337540"/>
</dbReference>
<dbReference type="Proteomes" id="UP000008854">
    <property type="component" value="Unassembled WGS sequence"/>
</dbReference>
<proteinExistence type="predicted"/>
<keyword evidence="1" id="KW-1185">Reference proteome</keyword>
<reference evidence="1" key="1">
    <citation type="journal article" date="2012" name="PLoS Negl. Trop. Dis.">
        <title>A systematically improved high quality genome and transcriptome of the human blood fluke Schistosoma mansoni.</title>
        <authorList>
            <person name="Protasio A.V."/>
            <person name="Tsai I.J."/>
            <person name="Babbage A."/>
            <person name="Nichol S."/>
            <person name="Hunt M."/>
            <person name="Aslett M.A."/>
            <person name="De Silva N."/>
            <person name="Velarde G.S."/>
            <person name="Anderson T.J."/>
            <person name="Clark R.C."/>
            <person name="Davidson C."/>
            <person name="Dillon G.P."/>
            <person name="Holroyd N.E."/>
            <person name="LoVerde P.T."/>
            <person name="Lloyd C."/>
            <person name="McQuillan J."/>
            <person name="Oliveira G."/>
            <person name="Otto T.D."/>
            <person name="Parker-Manuel S.J."/>
            <person name="Quail M.A."/>
            <person name="Wilson R.A."/>
            <person name="Zerlotini A."/>
            <person name="Dunne D.W."/>
            <person name="Berriman M."/>
        </authorList>
    </citation>
    <scope>NUCLEOTIDE SEQUENCE [LARGE SCALE GENOMIC DNA]</scope>
    <source>
        <strain evidence="1">Puerto Rican</strain>
    </source>
</reference>
<sequence length="41" mass="5121">MFKRYSIKLKMDLVFRTIWGQKDIIWNTLTMIFEEYGFNEN</sequence>